<dbReference type="EMBL" id="BJUW01000004">
    <property type="protein sequence ID" value="GEK86056.1"/>
    <property type="molecule type" value="Genomic_DNA"/>
</dbReference>
<dbReference type="PANTHER" id="PTHR33542:SF5">
    <property type="entry name" value="FERROCHELATASE CHE1"/>
    <property type="match status" value="1"/>
</dbReference>
<dbReference type="InterPro" id="IPR002762">
    <property type="entry name" value="CbiX-like"/>
</dbReference>
<dbReference type="InterPro" id="IPR050963">
    <property type="entry name" value="Sirohydro_Cobaltochel/CbiX"/>
</dbReference>
<sequence length="229" mass="23502">MTTLIACSHGTGDPAGRSAVQELIVGVRTLVPEAKVVHAVVDVEHPQIDAVIAAESRSDDVVVVPLLLSVGYHTAVDISRAVQSHPRASQTAPLGTHPLVADVLADRLKSALPDGWRRGDHVVLAAAGSSNPSAVRDVEVAAGRLRSRIPVSVSIGFASASTPRIVDAVAAARETGAQRVIAASHVLAPGFFAGLVAGAGADVVSDPLAPDERIAAIVAERFRTARVAV</sequence>
<keyword evidence="2" id="KW-0456">Lyase</keyword>
<accession>A0A511ADG5</accession>
<keyword evidence="1" id="KW-0479">Metal-binding</keyword>
<dbReference type="OrthoDB" id="7345302at2"/>
<evidence type="ECO:0008006" key="5">
    <source>
        <dbReference type="Google" id="ProtNLM"/>
    </source>
</evidence>
<proteinExistence type="predicted"/>
<dbReference type="RefSeq" id="WP_147038687.1">
    <property type="nucleotide sequence ID" value="NZ_BJUW01000004.1"/>
</dbReference>
<dbReference type="GO" id="GO:0046872">
    <property type="term" value="F:metal ion binding"/>
    <property type="evidence" value="ECO:0007669"/>
    <property type="project" value="UniProtKB-KW"/>
</dbReference>
<dbReference type="SUPFAM" id="SSF53800">
    <property type="entry name" value="Chelatase"/>
    <property type="match status" value="1"/>
</dbReference>
<organism evidence="3 4">
    <name type="scientific">Microbacterium aerolatum</name>
    <dbReference type="NCBI Taxonomy" id="153731"/>
    <lineage>
        <taxon>Bacteria</taxon>
        <taxon>Bacillati</taxon>
        <taxon>Actinomycetota</taxon>
        <taxon>Actinomycetes</taxon>
        <taxon>Micrococcales</taxon>
        <taxon>Microbacteriaceae</taxon>
        <taxon>Microbacterium</taxon>
    </lineage>
</organism>
<evidence type="ECO:0000256" key="2">
    <source>
        <dbReference type="ARBA" id="ARBA00023239"/>
    </source>
</evidence>
<comment type="caution">
    <text evidence="3">The sequence shown here is derived from an EMBL/GenBank/DDBJ whole genome shotgun (WGS) entry which is preliminary data.</text>
</comment>
<dbReference type="Gene3D" id="3.40.50.1400">
    <property type="match status" value="2"/>
</dbReference>
<name>A0A511ADG5_9MICO</name>
<reference evidence="3 4" key="1">
    <citation type="submission" date="2019-07" db="EMBL/GenBank/DDBJ databases">
        <title>Whole genome shotgun sequence of Microbacterium aerolatum NBRC 103071.</title>
        <authorList>
            <person name="Hosoyama A."/>
            <person name="Uohara A."/>
            <person name="Ohji S."/>
            <person name="Ichikawa N."/>
        </authorList>
    </citation>
    <scope>NUCLEOTIDE SEQUENCE [LARGE SCALE GENOMIC DNA]</scope>
    <source>
        <strain evidence="3 4">NBRC 103071</strain>
    </source>
</reference>
<evidence type="ECO:0000256" key="1">
    <source>
        <dbReference type="ARBA" id="ARBA00022723"/>
    </source>
</evidence>
<dbReference type="GO" id="GO:0016829">
    <property type="term" value="F:lyase activity"/>
    <property type="evidence" value="ECO:0007669"/>
    <property type="project" value="UniProtKB-KW"/>
</dbReference>
<dbReference type="Proteomes" id="UP000321225">
    <property type="component" value="Unassembled WGS sequence"/>
</dbReference>
<dbReference type="Pfam" id="PF01903">
    <property type="entry name" value="CbiX"/>
    <property type="match status" value="2"/>
</dbReference>
<keyword evidence="4" id="KW-1185">Reference proteome</keyword>
<evidence type="ECO:0000313" key="4">
    <source>
        <dbReference type="Proteomes" id="UP000321225"/>
    </source>
</evidence>
<dbReference type="AlphaFoldDB" id="A0A511ADG5"/>
<gene>
    <name evidence="3" type="ORF">MAE01_12320</name>
</gene>
<protein>
    <recommendedName>
        <fullName evidence="5">Cobalamin biosynthesis protein CbiX</fullName>
    </recommendedName>
</protein>
<evidence type="ECO:0000313" key="3">
    <source>
        <dbReference type="EMBL" id="GEK86056.1"/>
    </source>
</evidence>
<dbReference type="PANTHER" id="PTHR33542">
    <property type="entry name" value="SIROHYDROCHLORIN FERROCHELATASE, CHLOROPLASTIC"/>
    <property type="match status" value="1"/>
</dbReference>